<sequence>MYNKTLRFFSGIGWILVLITLILHHVDTVRWLYIVLSVFLVLSIASTVMILIRRMKQLATTDGEGE</sequence>
<accession>A0ABW4JMF1</accession>
<organism evidence="2 3">
    <name type="scientific">Alicyclobacillus fodiniaquatilis</name>
    <dbReference type="NCBI Taxonomy" id="1661150"/>
    <lineage>
        <taxon>Bacteria</taxon>
        <taxon>Bacillati</taxon>
        <taxon>Bacillota</taxon>
        <taxon>Bacilli</taxon>
        <taxon>Bacillales</taxon>
        <taxon>Alicyclobacillaceae</taxon>
        <taxon>Alicyclobacillus</taxon>
    </lineage>
</organism>
<proteinExistence type="predicted"/>
<evidence type="ECO:0000313" key="2">
    <source>
        <dbReference type="EMBL" id="MFD1677621.1"/>
    </source>
</evidence>
<keyword evidence="1" id="KW-0812">Transmembrane</keyword>
<comment type="caution">
    <text evidence="2">The sequence shown here is derived from an EMBL/GenBank/DDBJ whole genome shotgun (WGS) entry which is preliminary data.</text>
</comment>
<evidence type="ECO:0000256" key="1">
    <source>
        <dbReference type="SAM" id="Phobius"/>
    </source>
</evidence>
<evidence type="ECO:0000313" key="3">
    <source>
        <dbReference type="Proteomes" id="UP001597079"/>
    </source>
</evidence>
<reference evidence="3" key="1">
    <citation type="journal article" date="2019" name="Int. J. Syst. Evol. Microbiol.">
        <title>The Global Catalogue of Microorganisms (GCM) 10K type strain sequencing project: providing services to taxonomists for standard genome sequencing and annotation.</title>
        <authorList>
            <consortium name="The Broad Institute Genomics Platform"/>
            <consortium name="The Broad Institute Genome Sequencing Center for Infectious Disease"/>
            <person name="Wu L."/>
            <person name="Ma J."/>
        </authorList>
    </citation>
    <scope>NUCLEOTIDE SEQUENCE [LARGE SCALE GENOMIC DNA]</scope>
    <source>
        <strain evidence="3">CGMCC 1.12286</strain>
    </source>
</reference>
<feature type="transmembrane region" description="Helical" evidence="1">
    <location>
        <begin position="7"/>
        <end position="25"/>
    </location>
</feature>
<keyword evidence="3" id="KW-1185">Reference proteome</keyword>
<dbReference type="EMBL" id="JBHUCX010000095">
    <property type="protein sequence ID" value="MFD1677621.1"/>
    <property type="molecule type" value="Genomic_DNA"/>
</dbReference>
<keyword evidence="1" id="KW-0472">Membrane</keyword>
<keyword evidence="1" id="KW-1133">Transmembrane helix</keyword>
<dbReference type="RefSeq" id="WP_377945531.1">
    <property type="nucleotide sequence ID" value="NZ_JBHUCX010000095.1"/>
</dbReference>
<dbReference type="Proteomes" id="UP001597079">
    <property type="component" value="Unassembled WGS sequence"/>
</dbReference>
<feature type="transmembrane region" description="Helical" evidence="1">
    <location>
        <begin position="31"/>
        <end position="52"/>
    </location>
</feature>
<gene>
    <name evidence="2" type="ORF">ACFSB2_23445</name>
</gene>
<protein>
    <submittedName>
        <fullName evidence="2">Uncharacterized protein</fullName>
    </submittedName>
</protein>
<name>A0ABW4JMF1_9BACL</name>